<proteinExistence type="predicted"/>
<dbReference type="EMBL" id="QVQA01000140">
    <property type="protein sequence ID" value="KAF5095016.1"/>
    <property type="molecule type" value="Genomic_DNA"/>
</dbReference>
<accession>A0ACB6V1K9</accession>
<protein>
    <submittedName>
        <fullName evidence="1">Uncharacterized protein</fullName>
    </submittedName>
</protein>
<name>A0ACB6V1K9_9ASCO</name>
<comment type="caution">
    <text evidence="1">The sequence shown here is derived from an EMBL/GenBank/DDBJ whole genome shotgun (WGS) entry which is preliminary data.</text>
</comment>
<keyword evidence="2" id="KW-1185">Reference proteome</keyword>
<evidence type="ECO:0000313" key="1">
    <source>
        <dbReference type="EMBL" id="KAF5095016.1"/>
    </source>
</evidence>
<sequence length="262" mass="30134">MSTDIPVIADTTPDAAGAFPFTFDQLESLQQLERHVELNPLDEISLTAMLLGAVGGLALLQTYYQRTSNHWQIFLYIFFLAGFHFLEYFITARYNTQKVKSSSFLLRNGISYTIAHSISLLEYLVGTFIFSRIYSQFIVFSWLTTPLGLLLVVAGQLVRSLAMIQASSNFSHIVATRRAEKHQLVTHGVYSLSRHPSYAGFFYWALGTQILLRNPFSFVLFAALLWRFFKERIDDEEQYLLVFFGNEYKKYREATPTLIPFI</sequence>
<gene>
    <name evidence="1" type="ORF">D0Z00_003305</name>
</gene>
<dbReference type="Proteomes" id="UP000744676">
    <property type="component" value="Unassembled WGS sequence"/>
</dbReference>
<evidence type="ECO:0000313" key="2">
    <source>
        <dbReference type="Proteomes" id="UP000744676"/>
    </source>
</evidence>
<organism evidence="1 2">
    <name type="scientific">Geotrichum galactomycetum</name>
    <dbReference type="NCBI Taxonomy" id="27317"/>
    <lineage>
        <taxon>Eukaryota</taxon>
        <taxon>Fungi</taxon>
        <taxon>Dikarya</taxon>
        <taxon>Ascomycota</taxon>
        <taxon>Saccharomycotina</taxon>
        <taxon>Dipodascomycetes</taxon>
        <taxon>Dipodascales</taxon>
        <taxon>Dipodascaceae</taxon>
        <taxon>Geotrichum</taxon>
    </lineage>
</organism>
<reference evidence="1 2" key="1">
    <citation type="journal article" date="2020" name="Front. Microbiol.">
        <title>Phenotypic and Genetic Characterization of the Cheese Ripening Yeast Geotrichum candidum.</title>
        <authorList>
            <person name="Perkins V."/>
            <person name="Vignola S."/>
            <person name="Lessard M.H."/>
            <person name="Plante P.L."/>
            <person name="Corbeil J."/>
            <person name="Dugat-Bony E."/>
            <person name="Frenette M."/>
            <person name="Labrie S."/>
        </authorList>
    </citation>
    <scope>NUCLEOTIDE SEQUENCE [LARGE SCALE GENOMIC DNA]</scope>
    <source>
        <strain evidence="1 2">LMA-1147</strain>
    </source>
</reference>